<proteinExistence type="predicted"/>
<reference evidence="1 2" key="1">
    <citation type="submission" date="2019-12" db="EMBL/GenBank/DDBJ databases">
        <title>Rhizobium genotypes associated with high levels of biological nitrogen fixation by grain legumes in a temperate-maritime cropping system.</title>
        <authorList>
            <person name="Maluk M."/>
            <person name="Francesc Ferrando Molina F."/>
            <person name="Lopez Del Egido L."/>
            <person name="Lafos M."/>
            <person name="Langarica-Fuentes A."/>
            <person name="Gebre Yohannes G."/>
            <person name="Young M.W."/>
            <person name="Martin P."/>
            <person name="Gantlett R."/>
            <person name="Kenicer G."/>
            <person name="Hawes C."/>
            <person name="Begg G.S."/>
            <person name="Quilliam R.S."/>
            <person name="Squire G.R."/>
            <person name="Poole P.S."/>
            <person name="Young P.W."/>
            <person name="Iannetta P.M."/>
            <person name="James E.K."/>
        </authorList>
    </citation>
    <scope>NUCLEOTIDE SEQUENCE [LARGE SCALE GENOMIC DNA]</scope>
    <source>
        <strain evidence="1 2">JHI1118</strain>
    </source>
</reference>
<dbReference type="Proteomes" id="UP000483035">
    <property type="component" value="Unassembled WGS sequence"/>
</dbReference>
<organism evidence="1 2">
    <name type="scientific">Rhizobium lusitanum</name>
    <dbReference type="NCBI Taxonomy" id="293958"/>
    <lineage>
        <taxon>Bacteria</taxon>
        <taxon>Pseudomonadati</taxon>
        <taxon>Pseudomonadota</taxon>
        <taxon>Alphaproteobacteria</taxon>
        <taxon>Hyphomicrobiales</taxon>
        <taxon>Rhizobiaceae</taxon>
        <taxon>Rhizobium/Agrobacterium group</taxon>
        <taxon>Rhizobium</taxon>
    </lineage>
</organism>
<protein>
    <submittedName>
        <fullName evidence="1">Uncharacterized protein</fullName>
    </submittedName>
</protein>
<accession>A0A6L9U570</accession>
<dbReference type="AlphaFoldDB" id="A0A6L9U570"/>
<sequence length="66" mass="7633">MTETPRQNTRMLNEKEKSYETHLFSNDHGMWTVYEIIKRPIAKVASQVAAEDLIRRLKIADTAPTS</sequence>
<gene>
    <name evidence="1" type="ORF">GR212_15950</name>
</gene>
<name>A0A6L9U570_9HYPH</name>
<dbReference type="RefSeq" id="WP_163987552.1">
    <property type="nucleotide sequence ID" value="NZ_WUEY01000006.1"/>
</dbReference>
<dbReference type="EMBL" id="WUEY01000006">
    <property type="protein sequence ID" value="NEI71073.1"/>
    <property type="molecule type" value="Genomic_DNA"/>
</dbReference>
<evidence type="ECO:0000313" key="1">
    <source>
        <dbReference type="EMBL" id="NEI71073.1"/>
    </source>
</evidence>
<evidence type="ECO:0000313" key="2">
    <source>
        <dbReference type="Proteomes" id="UP000483035"/>
    </source>
</evidence>
<comment type="caution">
    <text evidence="1">The sequence shown here is derived from an EMBL/GenBank/DDBJ whole genome shotgun (WGS) entry which is preliminary data.</text>
</comment>